<protein>
    <submittedName>
        <fullName evidence="1">Uncharacterized protein</fullName>
    </submittedName>
</protein>
<reference evidence="1" key="2">
    <citation type="submission" date="2021-02" db="EMBL/GenBank/DDBJ databases">
        <authorList>
            <person name="Kimball J.A."/>
            <person name="Haas M.W."/>
            <person name="Macchietto M."/>
            <person name="Kono T."/>
            <person name="Duquette J."/>
            <person name="Shao M."/>
        </authorList>
    </citation>
    <scope>NUCLEOTIDE SEQUENCE</scope>
    <source>
        <tissue evidence="1">Fresh leaf tissue</tissue>
    </source>
</reference>
<dbReference type="AlphaFoldDB" id="A0A8J6BS84"/>
<dbReference type="EMBL" id="JAAALK010000081">
    <property type="protein sequence ID" value="KAG8091225.1"/>
    <property type="molecule type" value="Genomic_DNA"/>
</dbReference>
<sequence>MDSRARWWNFRGSSAWVEICVVRMRRRKIGARWRNSRWIVAARIGASAWPWRSRFPTRCSRVDRLKPRP</sequence>
<comment type="caution">
    <text evidence="1">The sequence shown here is derived from an EMBL/GenBank/DDBJ whole genome shotgun (WGS) entry which is preliminary data.</text>
</comment>
<evidence type="ECO:0000313" key="1">
    <source>
        <dbReference type="EMBL" id="KAG8091225.1"/>
    </source>
</evidence>
<proteinExistence type="predicted"/>
<accession>A0A8J6BS84</accession>
<dbReference type="Proteomes" id="UP000729402">
    <property type="component" value="Unassembled WGS sequence"/>
</dbReference>
<organism evidence="1 2">
    <name type="scientific">Zizania palustris</name>
    <name type="common">Northern wild rice</name>
    <dbReference type="NCBI Taxonomy" id="103762"/>
    <lineage>
        <taxon>Eukaryota</taxon>
        <taxon>Viridiplantae</taxon>
        <taxon>Streptophyta</taxon>
        <taxon>Embryophyta</taxon>
        <taxon>Tracheophyta</taxon>
        <taxon>Spermatophyta</taxon>
        <taxon>Magnoliopsida</taxon>
        <taxon>Liliopsida</taxon>
        <taxon>Poales</taxon>
        <taxon>Poaceae</taxon>
        <taxon>BOP clade</taxon>
        <taxon>Oryzoideae</taxon>
        <taxon>Oryzeae</taxon>
        <taxon>Zizaniinae</taxon>
        <taxon>Zizania</taxon>
    </lineage>
</organism>
<name>A0A8J6BS84_ZIZPA</name>
<keyword evidence="2" id="KW-1185">Reference proteome</keyword>
<gene>
    <name evidence="1" type="ORF">GUJ93_ZPchr0011g27523</name>
</gene>
<evidence type="ECO:0000313" key="2">
    <source>
        <dbReference type="Proteomes" id="UP000729402"/>
    </source>
</evidence>
<reference evidence="1" key="1">
    <citation type="journal article" date="2021" name="bioRxiv">
        <title>Whole Genome Assembly and Annotation of Northern Wild Rice, Zizania palustris L., Supports a Whole Genome Duplication in the Zizania Genus.</title>
        <authorList>
            <person name="Haas M."/>
            <person name="Kono T."/>
            <person name="Macchietto M."/>
            <person name="Millas R."/>
            <person name="McGilp L."/>
            <person name="Shao M."/>
            <person name="Duquette J."/>
            <person name="Hirsch C.N."/>
            <person name="Kimball J."/>
        </authorList>
    </citation>
    <scope>NUCLEOTIDE SEQUENCE</scope>
    <source>
        <tissue evidence="1">Fresh leaf tissue</tissue>
    </source>
</reference>